<dbReference type="GO" id="GO:0071949">
    <property type="term" value="F:FAD binding"/>
    <property type="evidence" value="ECO:0007669"/>
    <property type="project" value="InterPro"/>
</dbReference>
<dbReference type="Pfam" id="PF01494">
    <property type="entry name" value="FAD_binding_3"/>
    <property type="match status" value="1"/>
</dbReference>
<name>A0A4U5QN44_POPAL</name>
<keyword evidence="2" id="KW-0503">Monooxygenase</keyword>
<dbReference type="Gene3D" id="3.50.50.60">
    <property type="entry name" value="FAD/NAD(P)-binding domain"/>
    <property type="match status" value="1"/>
</dbReference>
<feature type="domain" description="FAD-binding" evidence="4">
    <location>
        <begin position="3"/>
        <end position="171"/>
    </location>
</feature>
<dbReference type="InterPro" id="IPR002938">
    <property type="entry name" value="FAD-bd"/>
</dbReference>
<comment type="similarity">
    <text evidence="3">Belongs to the 3-hydroxybenzoate 6-hydroxylase family.</text>
</comment>
<keyword evidence="1" id="KW-0560">Oxidoreductase</keyword>
<dbReference type="PANTHER" id="PTHR45934">
    <property type="entry name" value="FAD/NAD(P)-BINDING OXIDOREDUCTASE FAMILY PROTEIN"/>
    <property type="match status" value="1"/>
</dbReference>
<evidence type="ECO:0000256" key="2">
    <source>
        <dbReference type="ARBA" id="ARBA00023033"/>
    </source>
</evidence>
<organism evidence="5">
    <name type="scientific">Populus alba</name>
    <name type="common">White poplar</name>
    <dbReference type="NCBI Taxonomy" id="43335"/>
    <lineage>
        <taxon>Eukaryota</taxon>
        <taxon>Viridiplantae</taxon>
        <taxon>Streptophyta</taxon>
        <taxon>Embryophyta</taxon>
        <taxon>Tracheophyta</taxon>
        <taxon>Spermatophyta</taxon>
        <taxon>Magnoliopsida</taxon>
        <taxon>eudicotyledons</taxon>
        <taxon>Gunneridae</taxon>
        <taxon>Pentapetalae</taxon>
        <taxon>rosids</taxon>
        <taxon>fabids</taxon>
        <taxon>Malpighiales</taxon>
        <taxon>Salicaceae</taxon>
        <taxon>Saliceae</taxon>
        <taxon>Populus</taxon>
    </lineage>
</organism>
<dbReference type="GO" id="GO:0004497">
    <property type="term" value="F:monooxygenase activity"/>
    <property type="evidence" value="ECO:0007669"/>
    <property type="project" value="UniProtKB-KW"/>
</dbReference>
<reference evidence="5" key="1">
    <citation type="submission" date="2018-10" db="EMBL/GenBank/DDBJ databases">
        <title>Population genomic analysis revealed the cold adaptation of white poplar.</title>
        <authorList>
            <person name="Liu Y.-J."/>
        </authorList>
    </citation>
    <scope>NUCLEOTIDE SEQUENCE [LARGE SCALE GENOMIC DNA]</scope>
    <source>
        <strain evidence="5">PAL-ZL1</strain>
    </source>
</reference>
<accession>A0A4U5QN44</accession>
<dbReference type="SUPFAM" id="SSF51905">
    <property type="entry name" value="FAD/NAD(P)-binding domain"/>
    <property type="match status" value="1"/>
</dbReference>
<dbReference type="AlphaFoldDB" id="A0A4U5QN44"/>
<comment type="caution">
    <text evidence="5">The sequence shown here is derived from an EMBL/GenBank/DDBJ whole genome shotgun (WGS) entry which is preliminary data.</text>
</comment>
<evidence type="ECO:0000313" key="5">
    <source>
        <dbReference type="EMBL" id="TKS10205.1"/>
    </source>
</evidence>
<dbReference type="InterPro" id="IPR044560">
    <property type="entry name" value="MOase"/>
</dbReference>
<dbReference type="EMBL" id="RCHU01000253">
    <property type="protein sequence ID" value="TKS10205.1"/>
    <property type="molecule type" value="Genomic_DNA"/>
</dbReference>
<protein>
    <recommendedName>
        <fullName evidence="4">FAD-binding domain-containing protein</fullName>
    </recommendedName>
</protein>
<dbReference type="STRING" id="43335.A0A4U5QN44"/>
<dbReference type="PANTHER" id="PTHR45934:SF1">
    <property type="entry name" value="OS04G0423100 PROTEIN"/>
    <property type="match status" value="1"/>
</dbReference>
<gene>
    <name evidence="5" type="ORF">D5086_0000085640</name>
</gene>
<dbReference type="PRINTS" id="PR00420">
    <property type="entry name" value="RNGMNOXGNASE"/>
</dbReference>
<dbReference type="InterPro" id="IPR036188">
    <property type="entry name" value="FAD/NAD-bd_sf"/>
</dbReference>
<sequence length="182" mass="19500">MEEVVIVGAGIARLATVVALKRVGVRALVLERSEGLKATGTALTLTPNAWLALDALGVSHKLIPLYTPSFKGYVTNVSTGELQEVLYRQQGIRTLHRKVLLEALAEELTTDSIRFSSKLAAFQSQEQGGDASMAVVHLEYGTTIKSKVLIGCDEVHSVVARWLGLAEPVHSGRSAVRGLVLA</sequence>
<evidence type="ECO:0000256" key="3">
    <source>
        <dbReference type="ARBA" id="ARBA00024018"/>
    </source>
</evidence>
<evidence type="ECO:0000256" key="1">
    <source>
        <dbReference type="ARBA" id="ARBA00023002"/>
    </source>
</evidence>
<evidence type="ECO:0000259" key="4">
    <source>
        <dbReference type="Pfam" id="PF01494"/>
    </source>
</evidence>
<proteinExistence type="inferred from homology"/>